<dbReference type="PANTHER" id="PTHR34502">
    <property type="entry name" value="DUF6594 DOMAIN-CONTAINING PROTEIN-RELATED"/>
    <property type="match status" value="1"/>
</dbReference>
<evidence type="ECO:0000259" key="2">
    <source>
        <dbReference type="Pfam" id="PF20237"/>
    </source>
</evidence>
<dbReference type="InterPro" id="IPR046529">
    <property type="entry name" value="DUF6594"/>
</dbReference>
<feature type="non-terminal residue" evidence="3">
    <location>
        <position position="1"/>
    </location>
</feature>
<dbReference type="eggNOG" id="ENOG502SNT3">
    <property type="taxonomic scope" value="Eukaryota"/>
</dbReference>
<feature type="transmembrane region" description="Helical" evidence="1">
    <location>
        <begin position="192"/>
        <end position="212"/>
    </location>
</feature>
<feature type="transmembrane region" description="Helical" evidence="1">
    <location>
        <begin position="219"/>
        <end position="236"/>
    </location>
</feature>
<dbReference type="AlphaFoldDB" id="M2UKE7"/>
<keyword evidence="1" id="KW-0812">Transmembrane</keyword>
<keyword evidence="1" id="KW-0472">Membrane</keyword>
<keyword evidence="1" id="KW-1133">Transmembrane helix</keyword>
<name>M2UKE7_COCH5</name>
<reference evidence="4" key="2">
    <citation type="journal article" date="2013" name="PLoS Genet.">
        <title>Comparative genome structure, secondary metabolite, and effector coding capacity across Cochliobolus pathogens.</title>
        <authorList>
            <person name="Condon B.J."/>
            <person name="Leng Y."/>
            <person name="Wu D."/>
            <person name="Bushley K.E."/>
            <person name="Ohm R.A."/>
            <person name="Otillar R."/>
            <person name="Martin J."/>
            <person name="Schackwitz W."/>
            <person name="Grimwood J."/>
            <person name="MohdZainudin N."/>
            <person name="Xue C."/>
            <person name="Wang R."/>
            <person name="Manning V.A."/>
            <person name="Dhillon B."/>
            <person name="Tu Z.J."/>
            <person name="Steffenson B.J."/>
            <person name="Salamov A."/>
            <person name="Sun H."/>
            <person name="Lowry S."/>
            <person name="LaButti K."/>
            <person name="Han J."/>
            <person name="Copeland A."/>
            <person name="Lindquist E."/>
            <person name="Barry K."/>
            <person name="Schmutz J."/>
            <person name="Baker S.E."/>
            <person name="Ciuffetti L.M."/>
            <person name="Grigoriev I.V."/>
            <person name="Zhong S."/>
            <person name="Turgeon B.G."/>
        </authorList>
    </citation>
    <scope>NUCLEOTIDE SEQUENCE [LARGE SCALE GENOMIC DNA]</scope>
    <source>
        <strain evidence="4">C5 / ATCC 48332 / race O</strain>
    </source>
</reference>
<accession>M2UKE7</accession>
<keyword evidence="4" id="KW-1185">Reference proteome</keyword>
<evidence type="ECO:0000313" key="4">
    <source>
        <dbReference type="Proteomes" id="UP000016936"/>
    </source>
</evidence>
<dbReference type="HOGENOM" id="CLU_051118_3_2_1"/>
<gene>
    <name evidence="3" type="ORF">COCHEDRAFT_1109445</name>
</gene>
<dbReference type="OMA" id="LVELWIK"/>
<proteinExistence type="predicted"/>
<reference evidence="3 4" key="1">
    <citation type="journal article" date="2012" name="PLoS Pathog.">
        <title>Diverse lifestyles and strategies of plant pathogenesis encoded in the genomes of eighteen Dothideomycetes fungi.</title>
        <authorList>
            <person name="Ohm R.A."/>
            <person name="Feau N."/>
            <person name="Henrissat B."/>
            <person name="Schoch C.L."/>
            <person name="Horwitz B.A."/>
            <person name="Barry K.W."/>
            <person name="Condon B.J."/>
            <person name="Copeland A.C."/>
            <person name="Dhillon B."/>
            <person name="Glaser F."/>
            <person name="Hesse C.N."/>
            <person name="Kosti I."/>
            <person name="LaButti K."/>
            <person name="Lindquist E.A."/>
            <person name="Lucas S."/>
            <person name="Salamov A.A."/>
            <person name="Bradshaw R.E."/>
            <person name="Ciuffetti L."/>
            <person name="Hamelin R.C."/>
            <person name="Kema G.H.J."/>
            <person name="Lawrence C."/>
            <person name="Scott J.A."/>
            <person name="Spatafora J.W."/>
            <person name="Turgeon B.G."/>
            <person name="de Wit P.J.G.M."/>
            <person name="Zhong S."/>
            <person name="Goodwin S.B."/>
            <person name="Grigoriev I.V."/>
        </authorList>
    </citation>
    <scope>NUCLEOTIDE SEQUENCE [LARGE SCALE GENOMIC DNA]</scope>
    <source>
        <strain evidence="4">C5 / ATCC 48332 / race O</strain>
    </source>
</reference>
<dbReference type="Pfam" id="PF20237">
    <property type="entry name" value="DUF6594"/>
    <property type="match status" value="1"/>
</dbReference>
<feature type="transmembrane region" description="Helical" evidence="1">
    <location>
        <begin position="242"/>
        <end position="260"/>
    </location>
</feature>
<feature type="domain" description="DUF6594" evidence="2">
    <location>
        <begin position="8"/>
        <end position="256"/>
    </location>
</feature>
<sequence>VEDYRPGYPQLSALIAADSCFHICRRFSTVRARLLLIKQDKLSSLEQQLENTDYDEQAPLFLSCSRLDRNSKRLALLDEIDTRLADYDAFVKRGKDILSFTQAPTRSIHSLKNFVRNTACLGRTEREYLSRERDLMTLGPEQESGVQAMQAWVEDVIISMIEHCKKGPKRSVSRDANIFIFNGALSAFITRFLIACILVAVLLAPVLLCNLLEGEKSRMMVVVFATVLVVAMLSMLEKTNTVPLFIAGTAYATVLVVFVSE</sequence>
<dbReference type="OrthoDB" id="5341582at2759"/>
<evidence type="ECO:0000256" key="1">
    <source>
        <dbReference type="SAM" id="Phobius"/>
    </source>
</evidence>
<protein>
    <recommendedName>
        <fullName evidence="2">DUF6594 domain-containing protein</fullName>
    </recommendedName>
</protein>
<dbReference type="STRING" id="701091.M2UKE7"/>
<dbReference type="PANTHER" id="PTHR34502:SF3">
    <property type="entry name" value="DUF6594 DOMAIN-CONTAINING PROTEIN"/>
    <property type="match status" value="1"/>
</dbReference>
<evidence type="ECO:0000313" key="3">
    <source>
        <dbReference type="EMBL" id="EMD88402.1"/>
    </source>
</evidence>
<dbReference type="EMBL" id="KB445580">
    <property type="protein sequence ID" value="EMD88402.1"/>
    <property type="molecule type" value="Genomic_DNA"/>
</dbReference>
<dbReference type="Proteomes" id="UP000016936">
    <property type="component" value="Unassembled WGS sequence"/>
</dbReference>
<organism evidence="3 4">
    <name type="scientific">Cochliobolus heterostrophus (strain C5 / ATCC 48332 / race O)</name>
    <name type="common">Southern corn leaf blight fungus</name>
    <name type="synonym">Bipolaris maydis</name>
    <dbReference type="NCBI Taxonomy" id="701091"/>
    <lineage>
        <taxon>Eukaryota</taxon>
        <taxon>Fungi</taxon>
        <taxon>Dikarya</taxon>
        <taxon>Ascomycota</taxon>
        <taxon>Pezizomycotina</taxon>
        <taxon>Dothideomycetes</taxon>
        <taxon>Pleosporomycetidae</taxon>
        <taxon>Pleosporales</taxon>
        <taxon>Pleosporineae</taxon>
        <taxon>Pleosporaceae</taxon>
        <taxon>Bipolaris</taxon>
    </lineage>
</organism>